<evidence type="ECO:0000313" key="5">
    <source>
        <dbReference type="EMBL" id="KMP03374.1"/>
    </source>
</evidence>
<dbReference type="PROSITE" id="PS51387">
    <property type="entry name" value="FAD_PCMH"/>
    <property type="match status" value="1"/>
</dbReference>
<dbReference type="InterPro" id="IPR050432">
    <property type="entry name" value="FAD-linked_Oxidoreductases_BP"/>
</dbReference>
<sequence length="592" mass="64602">MKTFIHITAFSLSFLGAVHAVPSRSHCRCTPSDGCWPSAARWQALNESIDGNLVALKPVGNVCHDPTFDENACAKITAMQQDSGWRSQEPGAVQYINWETWPEKEEKCYIDMDRKTPCGQGQISEYSAVVQTPNHVQNAVRFAATHNLRLAVKNTGHCFLGRSVAPESLQIFTHQMKDIKFTDEFVPKGKRDRRAVGSAVTIGAGVQLSELYKATTKENKVVVAGFAHTVGAAGGYIQGGGHSALGPWKGMAVDNVLEFNVVTAKGEHITANDYQNQDLFWALRGGGGGTFGVVTDVTLRTFTDAPLVSATLNITQLGNANDSYWDGIERLHARLPALSDEGGSGYYFMVPNVQVPGIGQAAGAGAIFFFANNDDTAKIDEAFSPLLSSLGHIPGLEVSYASEQLPGSKYVLEGLVDGSDQTGVAATLGSRLVSRKFLEGQTGPSELVSVLKKLKHDSGAQILGNFVAGGQVAKNKDVKVSLNPAWRRALVHLIFVRGWDKKTTFAEQRAIQSNVTNVEVPMFKKLEPDMGAYTNEADPYEKDFQESFWGENYPRLYELKKKWDPKGLFIVRSGVGSEDWDKYGFCRVRGHN</sequence>
<accession>A0A0J6Y8K1</accession>
<evidence type="ECO:0000256" key="1">
    <source>
        <dbReference type="ARBA" id="ARBA00005466"/>
    </source>
</evidence>
<dbReference type="PANTHER" id="PTHR13878:SF155">
    <property type="entry name" value="ALCOHOL OXIDASE, PUTATIVE (AFU_ORTHOLOGUE AFUA_4G00430)-RELATED"/>
    <property type="match status" value="1"/>
</dbReference>
<protein>
    <submittedName>
        <fullName evidence="5">Isoamyl alcohol oxidase</fullName>
    </submittedName>
</protein>
<dbReference type="GO" id="GO:0071949">
    <property type="term" value="F:FAD binding"/>
    <property type="evidence" value="ECO:0007669"/>
    <property type="project" value="InterPro"/>
</dbReference>
<dbReference type="InterPro" id="IPR016169">
    <property type="entry name" value="FAD-bd_PCMH_sub2"/>
</dbReference>
<dbReference type="Proteomes" id="UP000054565">
    <property type="component" value="Unassembled WGS sequence"/>
</dbReference>
<dbReference type="Pfam" id="PF01565">
    <property type="entry name" value="FAD_binding_4"/>
    <property type="match status" value="1"/>
</dbReference>
<dbReference type="GO" id="GO:0016491">
    <property type="term" value="F:oxidoreductase activity"/>
    <property type="evidence" value="ECO:0007669"/>
    <property type="project" value="UniProtKB-KW"/>
</dbReference>
<evidence type="ECO:0000256" key="3">
    <source>
        <dbReference type="SAM" id="SignalP"/>
    </source>
</evidence>
<evidence type="ECO:0000313" key="6">
    <source>
        <dbReference type="Proteomes" id="UP000054565"/>
    </source>
</evidence>
<evidence type="ECO:0000256" key="2">
    <source>
        <dbReference type="ARBA" id="ARBA00023002"/>
    </source>
</evidence>
<organism evidence="5 6">
    <name type="scientific">Coccidioides immitis RMSCC 2394</name>
    <dbReference type="NCBI Taxonomy" id="404692"/>
    <lineage>
        <taxon>Eukaryota</taxon>
        <taxon>Fungi</taxon>
        <taxon>Dikarya</taxon>
        <taxon>Ascomycota</taxon>
        <taxon>Pezizomycotina</taxon>
        <taxon>Eurotiomycetes</taxon>
        <taxon>Eurotiomycetidae</taxon>
        <taxon>Onygenales</taxon>
        <taxon>Onygenaceae</taxon>
        <taxon>Coccidioides</taxon>
    </lineage>
</organism>
<dbReference type="Pfam" id="PF08031">
    <property type="entry name" value="BBE"/>
    <property type="match status" value="1"/>
</dbReference>
<reference evidence="6" key="1">
    <citation type="journal article" date="2010" name="Genome Res.">
        <title>Population genomic sequencing of Coccidioides fungi reveals recent hybridization and transposon control.</title>
        <authorList>
            <person name="Neafsey D.E."/>
            <person name="Barker B.M."/>
            <person name="Sharpton T.J."/>
            <person name="Stajich J.E."/>
            <person name="Park D.J."/>
            <person name="Whiston E."/>
            <person name="Hung C.-Y."/>
            <person name="McMahan C."/>
            <person name="White J."/>
            <person name="Sykes S."/>
            <person name="Heiman D."/>
            <person name="Young S."/>
            <person name="Zeng Q."/>
            <person name="Abouelleil A."/>
            <person name="Aftuck L."/>
            <person name="Bessette D."/>
            <person name="Brown A."/>
            <person name="FitzGerald M."/>
            <person name="Lui A."/>
            <person name="Macdonald J.P."/>
            <person name="Priest M."/>
            <person name="Orbach M.J."/>
            <person name="Galgiani J.N."/>
            <person name="Kirkland T.N."/>
            <person name="Cole G.T."/>
            <person name="Birren B.W."/>
            <person name="Henn M.R."/>
            <person name="Taylor J.W."/>
            <person name="Rounsley S.D."/>
        </authorList>
    </citation>
    <scope>NUCLEOTIDE SEQUENCE [LARGE SCALE GENOMIC DNA]</scope>
    <source>
        <strain evidence="6">RMSCC 2394</strain>
    </source>
</reference>
<dbReference type="InterPro" id="IPR016166">
    <property type="entry name" value="FAD-bd_PCMH"/>
</dbReference>
<gene>
    <name evidence="5" type="ORF">CIRG_03066</name>
</gene>
<dbReference type="InterPro" id="IPR012951">
    <property type="entry name" value="BBE"/>
</dbReference>
<feature type="chain" id="PRO_5005285011" evidence="3">
    <location>
        <begin position="21"/>
        <end position="592"/>
    </location>
</feature>
<keyword evidence="2" id="KW-0560">Oxidoreductase</keyword>
<dbReference type="EMBL" id="DS028094">
    <property type="protein sequence ID" value="KMP03374.1"/>
    <property type="molecule type" value="Genomic_DNA"/>
</dbReference>
<dbReference type="InterPro" id="IPR036318">
    <property type="entry name" value="FAD-bd_PCMH-like_sf"/>
</dbReference>
<feature type="signal peptide" evidence="3">
    <location>
        <begin position="1"/>
        <end position="20"/>
    </location>
</feature>
<dbReference type="Gene3D" id="3.30.465.10">
    <property type="match status" value="2"/>
</dbReference>
<evidence type="ECO:0000259" key="4">
    <source>
        <dbReference type="PROSITE" id="PS51387"/>
    </source>
</evidence>
<dbReference type="OrthoDB" id="9983560at2759"/>
<proteinExistence type="inferred from homology"/>
<dbReference type="SUPFAM" id="SSF56176">
    <property type="entry name" value="FAD-binding/transporter-associated domain-like"/>
    <property type="match status" value="1"/>
</dbReference>
<dbReference type="InterPro" id="IPR006094">
    <property type="entry name" value="Oxid_FAD_bind_N"/>
</dbReference>
<dbReference type="AlphaFoldDB" id="A0A0J6Y8K1"/>
<keyword evidence="3" id="KW-0732">Signal</keyword>
<name>A0A0J6Y8K1_COCIT</name>
<dbReference type="PANTHER" id="PTHR13878">
    <property type="entry name" value="GULONOLACTONE OXIDASE"/>
    <property type="match status" value="1"/>
</dbReference>
<feature type="domain" description="FAD-binding PCMH-type" evidence="4">
    <location>
        <begin position="119"/>
        <end position="304"/>
    </location>
</feature>
<dbReference type="STRING" id="404692.A0A0J6Y8K1"/>
<comment type="similarity">
    <text evidence="1">Belongs to the oxygen-dependent FAD-linked oxidoreductase family.</text>
</comment>